<evidence type="ECO:0000256" key="3">
    <source>
        <dbReference type="ARBA" id="ARBA00023163"/>
    </source>
</evidence>
<dbReference type="PROSITE" id="PS00356">
    <property type="entry name" value="HTH_LACI_1"/>
    <property type="match status" value="1"/>
</dbReference>
<accession>A0ABY6ZII2</accession>
<evidence type="ECO:0000313" key="5">
    <source>
        <dbReference type="EMBL" id="WAH42692.1"/>
    </source>
</evidence>
<dbReference type="CDD" id="cd06284">
    <property type="entry name" value="PBP1_LacI-like"/>
    <property type="match status" value="1"/>
</dbReference>
<dbReference type="PROSITE" id="PS50932">
    <property type="entry name" value="HTH_LACI_2"/>
    <property type="match status" value="1"/>
</dbReference>
<dbReference type="Pfam" id="PF00532">
    <property type="entry name" value="Peripla_BP_1"/>
    <property type="match status" value="1"/>
</dbReference>
<sequence length="333" mass="36684">MTKMDDVAKLANVSTATVSRVLSKNPNVSLKTQRRVLEAVDILGYKPNRLASNFRKRSSKTVVVVLPDITNSFFSKIVQGLEEVAQSRGYHVLLGDTRNNVESERNFIDLVNQKFVDGMILATARLPKEEILAVSQEIPIVLACEYFDGFDIPTVTIDNVSAAREATQHLVNLGHRRIGFISGPLSIVLGRDRLKGYRQAMLINELPVEESLIQEGDFTVQAGYNAMMKLMASNHPPSAIFAASDEMAIGAMKAARNKGLNVPEDVSIIGFDDIPAGTYVHPELTTIRQPAFEIGTQAMNLLLDMIKGCAKERKQLVLPHQVVLRETTTSPRG</sequence>
<evidence type="ECO:0000256" key="1">
    <source>
        <dbReference type="ARBA" id="ARBA00023015"/>
    </source>
</evidence>
<dbReference type="InterPro" id="IPR001761">
    <property type="entry name" value="Peripla_BP/Lac1_sug-bd_dom"/>
</dbReference>
<dbReference type="Proteomes" id="UP001164761">
    <property type="component" value="Chromosome"/>
</dbReference>
<dbReference type="Pfam" id="PF00356">
    <property type="entry name" value="LacI"/>
    <property type="match status" value="1"/>
</dbReference>
<keyword evidence="2" id="KW-0238">DNA-binding</keyword>
<dbReference type="CDD" id="cd01392">
    <property type="entry name" value="HTH_LacI"/>
    <property type="match status" value="1"/>
</dbReference>
<name>A0ABY6ZII2_9BACL</name>
<reference evidence="5" key="1">
    <citation type="submission" date="2022-08" db="EMBL/GenBank/DDBJ databases">
        <title>Alicyclobacillus fastidiosus DSM 17978, complete genome.</title>
        <authorList>
            <person name="Wang Q."/>
            <person name="Cai R."/>
            <person name="Wang Z."/>
        </authorList>
    </citation>
    <scope>NUCLEOTIDE SEQUENCE</scope>
    <source>
        <strain evidence="5">DSM 17978</strain>
    </source>
</reference>
<feature type="domain" description="HTH lacI-type" evidence="4">
    <location>
        <begin position="2"/>
        <end position="56"/>
    </location>
</feature>
<proteinExistence type="predicted"/>
<dbReference type="SMART" id="SM00354">
    <property type="entry name" value="HTH_LACI"/>
    <property type="match status" value="1"/>
</dbReference>
<dbReference type="InterPro" id="IPR028082">
    <property type="entry name" value="Peripla_BP_I"/>
</dbReference>
<dbReference type="Gene3D" id="1.10.260.40">
    <property type="entry name" value="lambda repressor-like DNA-binding domains"/>
    <property type="match status" value="1"/>
</dbReference>
<dbReference type="SUPFAM" id="SSF47413">
    <property type="entry name" value="lambda repressor-like DNA-binding domains"/>
    <property type="match status" value="1"/>
</dbReference>
<dbReference type="EMBL" id="CP104067">
    <property type="protein sequence ID" value="WAH42692.1"/>
    <property type="molecule type" value="Genomic_DNA"/>
</dbReference>
<evidence type="ECO:0000256" key="2">
    <source>
        <dbReference type="ARBA" id="ARBA00023125"/>
    </source>
</evidence>
<evidence type="ECO:0000259" key="4">
    <source>
        <dbReference type="PROSITE" id="PS50932"/>
    </source>
</evidence>
<dbReference type="RefSeq" id="WP_268006566.1">
    <property type="nucleotide sequence ID" value="NZ_BSUT01000001.1"/>
</dbReference>
<dbReference type="PANTHER" id="PTHR30146">
    <property type="entry name" value="LACI-RELATED TRANSCRIPTIONAL REPRESSOR"/>
    <property type="match status" value="1"/>
</dbReference>
<dbReference type="InterPro" id="IPR010982">
    <property type="entry name" value="Lambda_DNA-bd_dom_sf"/>
</dbReference>
<evidence type="ECO:0000313" key="6">
    <source>
        <dbReference type="Proteomes" id="UP001164761"/>
    </source>
</evidence>
<protein>
    <submittedName>
        <fullName evidence="5">LacI family transcriptional regulator</fullName>
    </submittedName>
</protein>
<dbReference type="PANTHER" id="PTHR30146:SF109">
    <property type="entry name" value="HTH-TYPE TRANSCRIPTIONAL REGULATOR GALS"/>
    <property type="match status" value="1"/>
</dbReference>
<dbReference type="SUPFAM" id="SSF53822">
    <property type="entry name" value="Periplasmic binding protein-like I"/>
    <property type="match status" value="1"/>
</dbReference>
<keyword evidence="6" id="KW-1185">Reference proteome</keyword>
<dbReference type="InterPro" id="IPR000843">
    <property type="entry name" value="HTH_LacI"/>
</dbReference>
<dbReference type="Gene3D" id="3.40.50.2300">
    <property type="match status" value="2"/>
</dbReference>
<gene>
    <name evidence="5" type="ORF">NZD89_04435</name>
</gene>
<organism evidence="5 6">
    <name type="scientific">Alicyclobacillus fastidiosus</name>
    <dbReference type="NCBI Taxonomy" id="392011"/>
    <lineage>
        <taxon>Bacteria</taxon>
        <taxon>Bacillati</taxon>
        <taxon>Bacillota</taxon>
        <taxon>Bacilli</taxon>
        <taxon>Bacillales</taxon>
        <taxon>Alicyclobacillaceae</taxon>
        <taxon>Alicyclobacillus</taxon>
    </lineage>
</organism>
<keyword evidence="1" id="KW-0805">Transcription regulation</keyword>
<keyword evidence="3" id="KW-0804">Transcription</keyword>